<comment type="caution">
    <text evidence="4">The sequence shown here is derived from an EMBL/GenBank/DDBJ whole genome shotgun (WGS) entry which is preliminary data.</text>
</comment>
<dbReference type="SUPFAM" id="SSF56436">
    <property type="entry name" value="C-type lectin-like"/>
    <property type="match status" value="1"/>
</dbReference>
<dbReference type="Pfam" id="PF00059">
    <property type="entry name" value="Lectin_C"/>
    <property type="match status" value="1"/>
</dbReference>
<dbReference type="AlphaFoldDB" id="A0A553NJK2"/>
<dbReference type="InterPro" id="IPR050111">
    <property type="entry name" value="C-type_lectin/snaclec_domain"/>
</dbReference>
<evidence type="ECO:0000313" key="5">
    <source>
        <dbReference type="Proteomes" id="UP000316079"/>
    </source>
</evidence>
<dbReference type="InterPro" id="IPR001304">
    <property type="entry name" value="C-type_lectin-like"/>
</dbReference>
<dbReference type="OrthoDB" id="8935730at2759"/>
<dbReference type="InterPro" id="IPR033989">
    <property type="entry name" value="CD209-like_CTLD"/>
</dbReference>
<evidence type="ECO:0000313" key="4">
    <source>
        <dbReference type="EMBL" id="TRY65599.1"/>
    </source>
</evidence>
<keyword evidence="5" id="KW-1185">Reference proteome</keyword>
<dbReference type="Proteomes" id="UP000316079">
    <property type="component" value="Unassembled WGS sequence"/>
</dbReference>
<dbReference type="STRING" id="623744.A0A553NJK2"/>
<organism evidence="4 5">
    <name type="scientific">Danionella cerebrum</name>
    <dbReference type="NCBI Taxonomy" id="2873325"/>
    <lineage>
        <taxon>Eukaryota</taxon>
        <taxon>Metazoa</taxon>
        <taxon>Chordata</taxon>
        <taxon>Craniata</taxon>
        <taxon>Vertebrata</taxon>
        <taxon>Euteleostomi</taxon>
        <taxon>Actinopterygii</taxon>
        <taxon>Neopterygii</taxon>
        <taxon>Teleostei</taxon>
        <taxon>Ostariophysi</taxon>
        <taxon>Cypriniformes</taxon>
        <taxon>Danionidae</taxon>
        <taxon>Danioninae</taxon>
        <taxon>Danionella</taxon>
    </lineage>
</organism>
<dbReference type="InterPro" id="IPR016186">
    <property type="entry name" value="C-type_lectin-like/link_sf"/>
</dbReference>
<keyword evidence="1" id="KW-0430">Lectin</keyword>
<dbReference type="SMART" id="SM00034">
    <property type="entry name" value="CLECT"/>
    <property type="match status" value="1"/>
</dbReference>
<protein>
    <recommendedName>
        <fullName evidence="3">C-type lectin domain-containing protein</fullName>
    </recommendedName>
</protein>
<sequence length="232" mass="26455">MESISYDRFTTPEAEISNMSHKFIEDCSSGRRSRLMYIIFGILALYVLILTLTVGIKLSQVSKEVADVKHSVKSLNVAPEFDNAHFSELVMPEQGACQQDWVFYKGSCYYQSTVKKNWKTAEDICVQKGAHLVVTNDLAELEFVSSFVKLSNSYWIGLEEKEEGHWSWVDGTDISETELHWDAGQPDNWDVRLNGEDCGQIHSASVFEKWRLWNDADCTLSYPFVCEGKPKS</sequence>
<dbReference type="PANTHER" id="PTHR22803">
    <property type="entry name" value="MANNOSE, PHOSPHOLIPASE, LECTIN RECEPTOR RELATED"/>
    <property type="match status" value="1"/>
</dbReference>
<accession>A0A553NJK2</accession>
<evidence type="ECO:0000256" key="2">
    <source>
        <dbReference type="SAM" id="Phobius"/>
    </source>
</evidence>
<evidence type="ECO:0000256" key="1">
    <source>
        <dbReference type="ARBA" id="ARBA00022734"/>
    </source>
</evidence>
<dbReference type="InterPro" id="IPR016187">
    <property type="entry name" value="CTDL_fold"/>
</dbReference>
<dbReference type="GO" id="GO:0030246">
    <property type="term" value="F:carbohydrate binding"/>
    <property type="evidence" value="ECO:0007669"/>
    <property type="project" value="UniProtKB-KW"/>
</dbReference>
<evidence type="ECO:0000259" key="3">
    <source>
        <dbReference type="PROSITE" id="PS50041"/>
    </source>
</evidence>
<dbReference type="PROSITE" id="PS50041">
    <property type="entry name" value="C_TYPE_LECTIN_2"/>
    <property type="match status" value="1"/>
</dbReference>
<reference evidence="4 5" key="1">
    <citation type="journal article" date="2019" name="Sci. Data">
        <title>Hybrid genome assembly and annotation of Danionella translucida.</title>
        <authorList>
            <person name="Kadobianskyi M."/>
            <person name="Schulze L."/>
            <person name="Schuelke M."/>
            <person name="Judkewitz B."/>
        </authorList>
    </citation>
    <scope>NUCLEOTIDE SEQUENCE [LARGE SCALE GENOMIC DNA]</scope>
    <source>
        <strain evidence="4 5">Bolton</strain>
    </source>
</reference>
<gene>
    <name evidence="4" type="ORF">DNTS_015204</name>
</gene>
<feature type="domain" description="C-type lectin" evidence="3">
    <location>
        <begin position="104"/>
        <end position="227"/>
    </location>
</feature>
<feature type="transmembrane region" description="Helical" evidence="2">
    <location>
        <begin position="35"/>
        <end position="56"/>
    </location>
</feature>
<proteinExistence type="predicted"/>
<dbReference type="Gene3D" id="3.10.100.10">
    <property type="entry name" value="Mannose-Binding Protein A, subunit A"/>
    <property type="match status" value="1"/>
</dbReference>
<dbReference type="CDD" id="cd03590">
    <property type="entry name" value="CLECT_DC-SIGN_like"/>
    <property type="match status" value="1"/>
</dbReference>
<keyword evidence="2" id="KW-1133">Transmembrane helix</keyword>
<name>A0A553NJK2_9TELE</name>
<keyword evidence="2" id="KW-0472">Membrane</keyword>
<dbReference type="EMBL" id="SRMA01026904">
    <property type="protein sequence ID" value="TRY65599.1"/>
    <property type="molecule type" value="Genomic_DNA"/>
</dbReference>
<keyword evidence="2" id="KW-0812">Transmembrane</keyword>